<dbReference type="EMBL" id="BARU01007472">
    <property type="protein sequence ID" value="GAH45485.1"/>
    <property type="molecule type" value="Genomic_DNA"/>
</dbReference>
<proteinExistence type="predicted"/>
<dbReference type="AlphaFoldDB" id="X1GKZ1"/>
<protein>
    <submittedName>
        <fullName evidence="1">Uncharacterized protein</fullName>
    </submittedName>
</protein>
<accession>X1GKZ1</accession>
<gene>
    <name evidence="1" type="ORF">S03H2_14718</name>
</gene>
<comment type="caution">
    <text evidence="1">The sequence shown here is derived from an EMBL/GenBank/DDBJ whole genome shotgun (WGS) entry which is preliminary data.</text>
</comment>
<evidence type="ECO:0000313" key="1">
    <source>
        <dbReference type="EMBL" id="GAH45485.1"/>
    </source>
</evidence>
<sequence>MFGENVRSVEGVDLLEKMNYVQDVNKFGKLE</sequence>
<name>X1GKZ1_9ZZZZ</name>
<feature type="non-terminal residue" evidence="1">
    <location>
        <position position="31"/>
    </location>
</feature>
<organism evidence="1">
    <name type="scientific">marine sediment metagenome</name>
    <dbReference type="NCBI Taxonomy" id="412755"/>
    <lineage>
        <taxon>unclassified sequences</taxon>
        <taxon>metagenomes</taxon>
        <taxon>ecological metagenomes</taxon>
    </lineage>
</organism>
<reference evidence="1" key="1">
    <citation type="journal article" date="2014" name="Front. Microbiol.">
        <title>High frequency of phylogenetically diverse reductive dehalogenase-homologous genes in deep subseafloor sedimentary metagenomes.</title>
        <authorList>
            <person name="Kawai M."/>
            <person name="Futagami T."/>
            <person name="Toyoda A."/>
            <person name="Takaki Y."/>
            <person name="Nishi S."/>
            <person name="Hori S."/>
            <person name="Arai W."/>
            <person name="Tsubouchi T."/>
            <person name="Morono Y."/>
            <person name="Uchiyama I."/>
            <person name="Ito T."/>
            <person name="Fujiyama A."/>
            <person name="Inagaki F."/>
            <person name="Takami H."/>
        </authorList>
    </citation>
    <scope>NUCLEOTIDE SEQUENCE</scope>
    <source>
        <strain evidence="1">Expedition CK06-06</strain>
    </source>
</reference>